<evidence type="ECO:0000313" key="3">
    <source>
        <dbReference type="RefSeq" id="XP_013381840.1"/>
    </source>
</evidence>
<dbReference type="OrthoDB" id="26525at2759"/>
<feature type="region of interest" description="Disordered" evidence="1">
    <location>
        <begin position="286"/>
        <end position="308"/>
    </location>
</feature>
<gene>
    <name evidence="3" type="primary">LOC106152695</name>
</gene>
<reference evidence="3" key="1">
    <citation type="submission" date="2025-08" db="UniProtKB">
        <authorList>
            <consortium name="RefSeq"/>
        </authorList>
    </citation>
    <scope>IDENTIFICATION</scope>
    <source>
        <tissue evidence="3">Gonads</tissue>
    </source>
</reference>
<organism evidence="2 3">
    <name type="scientific">Lingula anatina</name>
    <name type="common">Brachiopod</name>
    <name type="synonym">Lingula unguis</name>
    <dbReference type="NCBI Taxonomy" id="7574"/>
    <lineage>
        <taxon>Eukaryota</taxon>
        <taxon>Metazoa</taxon>
        <taxon>Spiralia</taxon>
        <taxon>Lophotrochozoa</taxon>
        <taxon>Brachiopoda</taxon>
        <taxon>Linguliformea</taxon>
        <taxon>Lingulata</taxon>
        <taxon>Lingulida</taxon>
        <taxon>Linguloidea</taxon>
        <taxon>Lingulidae</taxon>
        <taxon>Lingula</taxon>
    </lineage>
</organism>
<proteinExistence type="predicted"/>
<dbReference type="GeneID" id="106152695"/>
<dbReference type="RefSeq" id="XP_013381840.1">
    <property type="nucleotide sequence ID" value="XM_013526386.1"/>
</dbReference>
<protein>
    <submittedName>
        <fullName evidence="3">Uncharacterized protein LOC106152695</fullName>
    </submittedName>
</protein>
<dbReference type="OMA" id="HESYVKF"/>
<evidence type="ECO:0000313" key="2">
    <source>
        <dbReference type="Proteomes" id="UP000085678"/>
    </source>
</evidence>
<dbReference type="AlphaFoldDB" id="A0A1S3H6U2"/>
<accession>A0A1S3H6U2</accession>
<name>A0A1S3H6U2_LINAN</name>
<feature type="compositionally biased region" description="Basic and acidic residues" evidence="1">
    <location>
        <begin position="286"/>
        <end position="297"/>
    </location>
</feature>
<dbReference type="Proteomes" id="UP000085678">
    <property type="component" value="Unplaced"/>
</dbReference>
<dbReference type="InParanoid" id="A0A1S3H6U2"/>
<keyword evidence="2" id="KW-1185">Reference proteome</keyword>
<sequence>MTDALVETRRVQYYGTNRNIDQEAKQLVKILKKDHVLQKGEYNLEEANVDKGNLWKSTTLRDYSGQRPAKVGKQYEGTNLQNLTHFKLGNESGTTLPSYTYRESTVREDYSEKPVEKPHVHVEDRTVNWPDMAPQFMTDRSVGNSEYTNMYKNDQFVTPRAPTFPRLDTSKMQLPINMEKTKPLRGVHVDLGCDQPNLESETEYAYGISQGKKRPGSSGGLTAKLEEAKQVTKMMKDMERSSHVFRGGDYNGIQQSMASTFSVDYDKTDKIPITVRFPMAAIMRSSREEQDKALKDSNEEEEDEEKKKLPKIIKEAMESHNGTGDAAEGTRYHTKAHFKFGTDDGKFDSVYTKDFMPGTKNKLNKPAHIGAPADSDVYHRDPSDWFRTTNKDDFSGSVPFLATKSMEERSRQIRLNKSKRHGHNLSFSYDPSWSTAHRQQSLFSDDYRGPPSFFQALEPRKGYVNPWNHLITDAALPYQPDQNKKTEKQDNFKTLFMGPEESVERRRWKDDQCKKRVEDGHIAHFTLGSEFQKPKTVTEIEYSGRPKLDFGVAPAGKAEKIAPFRFEHVKISANQEDFLPDPFRTSKFEGVVAKQNYVTRSLPALPVHHASIMKNDYVPLRFREFTDPQKVMLKQDEKLSQKPIEKTHFFHLDNTKRTNFETTASADYIKPELQSGKVYLSAR</sequence>
<evidence type="ECO:0000256" key="1">
    <source>
        <dbReference type="SAM" id="MobiDB-lite"/>
    </source>
</evidence>
<dbReference type="KEGG" id="lak:106152695"/>